<accession>A0A8B6F6G3</accession>
<sequence length="175" mass="19911">MEGLTKAYTYESLLIIFSVIIFPDEVVSWGTNLQTTNHISGWIPMRSQDNNLSYHVWNHNLNDLPVRVDVQVKPQTGTDTDYVFPGIAAAQRDDSMALPYGGIVYKYNKNSVMLYAPNKHLGKPSGHAIYTGYMMAIESSLNGDKWGGVPYDYDDKLIRVWTRYMGGWYTKGLMR</sequence>
<name>A0A8B6F6G3_MYTGA</name>
<comment type="caution">
    <text evidence="1">The sequence shown here is derived from an EMBL/GenBank/DDBJ whole genome shotgun (WGS) entry which is preliminary data.</text>
</comment>
<dbReference type="AlphaFoldDB" id="A0A8B6F6G3"/>
<gene>
    <name evidence="1" type="ORF">MGAL_10B083717</name>
</gene>
<keyword evidence="2" id="KW-1185">Reference proteome</keyword>
<evidence type="ECO:0000313" key="2">
    <source>
        <dbReference type="Proteomes" id="UP000596742"/>
    </source>
</evidence>
<organism evidence="1 2">
    <name type="scientific">Mytilus galloprovincialis</name>
    <name type="common">Mediterranean mussel</name>
    <dbReference type="NCBI Taxonomy" id="29158"/>
    <lineage>
        <taxon>Eukaryota</taxon>
        <taxon>Metazoa</taxon>
        <taxon>Spiralia</taxon>
        <taxon>Lophotrochozoa</taxon>
        <taxon>Mollusca</taxon>
        <taxon>Bivalvia</taxon>
        <taxon>Autobranchia</taxon>
        <taxon>Pteriomorphia</taxon>
        <taxon>Mytilida</taxon>
        <taxon>Mytiloidea</taxon>
        <taxon>Mytilidae</taxon>
        <taxon>Mytilinae</taxon>
        <taxon>Mytilus</taxon>
    </lineage>
</organism>
<dbReference type="OrthoDB" id="6161072at2759"/>
<reference evidence="1" key="1">
    <citation type="submission" date="2018-11" db="EMBL/GenBank/DDBJ databases">
        <authorList>
            <person name="Alioto T."/>
            <person name="Alioto T."/>
        </authorList>
    </citation>
    <scope>NUCLEOTIDE SEQUENCE</scope>
</reference>
<proteinExistence type="predicted"/>
<dbReference type="EMBL" id="UYJE01006245">
    <property type="protein sequence ID" value="VDI44331.1"/>
    <property type="molecule type" value="Genomic_DNA"/>
</dbReference>
<evidence type="ECO:0000313" key="1">
    <source>
        <dbReference type="EMBL" id="VDI44331.1"/>
    </source>
</evidence>
<dbReference type="Proteomes" id="UP000596742">
    <property type="component" value="Unassembled WGS sequence"/>
</dbReference>
<protein>
    <submittedName>
        <fullName evidence="1">Uncharacterized protein</fullName>
    </submittedName>
</protein>